<sequence length="548" mass="61637">MGLMDQSEEFRRLRRSDSILRTTIARLGDQSGVPYLQSLVASLGAGFDCKLALVGRVLKHEPTKVQVAARWQRDEVELDDFRIYDLQETPCAQIVQNRLAIFPQHVQTRFPNVALLQELDFESYAGAPLTDSHGNVIGLIALLDDKPMCEEEMVASLLQLFASGAGKELERQSTESELEENERQMQMLVNLSSDVVWDWDIVADKLSLSDRLYEILGYENDAFESTRDAIHRLMHPDDLAYHGVWLKDFLAHGDSKYSHEWRLLAQDGVYRWFRSSGTIFRTPQGTPSRMIGVLSDVSEAKAAEQERERLIRQLELKNDELERFTYTISHELRSPLVTLSGFVGLLQEDLQRDDADAVDADCGEIMTAVRKMDALLDNLLELSRLGRVCNPHEAIPLHELVEESLTLLQSRIESAGIEVVVKDPLPIIGGDRVRWQQVFQNLLENAVKYRSPASPRIEVGAITGKNRPPTIYVQDNGIGIEPKFHQRVFGLFEKLDPRSEGTGVGLALVQRIVELQGGRIWLDSPGKGKGSTFYIVLASDGGALVETF</sequence>
<feature type="domain" description="PAC" evidence="8">
    <location>
        <begin position="257"/>
        <end position="309"/>
    </location>
</feature>
<dbReference type="NCBIfam" id="TIGR00229">
    <property type="entry name" value="sensory_box"/>
    <property type="match status" value="1"/>
</dbReference>
<evidence type="ECO:0000313" key="10">
    <source>
        <dbReference type="Proteomes" id="UP000318878"/>
    </source>
</evidence>
<dbReference type="PROSITE" id="PS50113">
    <property type="entry name" value="PAC"/>
    <property type="match status" value="1"/>
</dbReference>
<dbReference type="PRINTS" id="PR00344">
    <property type="entry name" value="BCTRLSENSOR"/>
</dbReference>
<dbReference type="Proteomes" id="UP000318878">
    <property type="component" value="Unassembled WGS sequence"/>
</dbReference>
<evidence type="ECO:0000313" key="9">
    <source>
        <dbReference type="EMBL" id="TWT38568.1"/>
    </source>
</evidence>
<dbReference type="PANTHER" id="PTHR43304:SF1">
    <property type="entry name" value="PAC DOMAIN-CONTAINING PROTEIN"/>
    <property type="match status" value="1"/>
</dbReference>
<accession>A0A5C5VJ25</accession>
<feature type="domain" description="PAS" evidence="7">
    <location>
        <begin position="181"/>
        <end position="238"/>
    </location>
</feature>
<evidence type="ECO:0000256" key="5">
    <source>
        <dbReference type="ARBA" id="ARBA00022777"/>
    </source>
</evidence>
<dbReference type="SMART" id="SM00387">
    <property type="entry name" value="HATPase_c"/>
    <property type="match status" value="1"/>
</dbReference>
<dbReference type="PROSITE" id="PS50112">
    <property type="entry name" value="PAS"/>
    <property type="match status" value="1"/>
</dbReference>
<evidence type="ECO:0000256" key="2">
    <source>
        <dbReference type="ARBA" id="ARBA00012438"/>
    </source>
</evidence>
<dbReference type="InterPro" id="IPR036097">
    <property type="entry name" value="HisK_dim/P_sf"/>
</dbReference>
<protein>
    <recommendedName>
        <fullName evidence="2">histidine kinase</fullName>
        <ecNumber evidence="2">2.7.13.3</ecNumber>
    </recommendedName>
</protein>
<dbReference type="EC" id="2.7.13.3" evidence="2"/>
<dbReference type="CDD" id="cd00130">
    <property type="entry name" value="PAS"/>
    <property type="match status" value="1"/>
</dbReference>
<dbReference type="InterPro" id="IPR036890">
    <property type="entry name" value="HATPase_C_sf"/>
</dbReference>
<dbReference type="InterPro" id="IPR000014">
    <property type="entry name" value="PAS"/>
</dbReference>
<evidence type="ECO:0000259" key="8">
    <source>
        <dbReference type="PROSITE" id="PS50113"/>
    </source>
</evidence>
<gene>
    <name evidence="9" type="primary">cph1_1</name>
    <name evidence="9" type="ORF">Enr8_02610</name>
</gene>
<name>A0A5C5VJ25_9BACT</name>
<dbReference type="PANTHER" id="PTHR43304">
    <property type="entry name" value="PHYTOCHROME-LIKE PROTEIN CPH1"/>
    <property type="match status" value="1"/>
</dbReference>
<dbReference type="InterPro" id="IPR001610">
    <property type="entry name" value="PAC"/>
</dbReference>
<evidence type="ECO:0000256" key="1">
    <source>
        <dbReference type="ARBA" id="ARBA00000085"/>
    </source>
</evidence>
<organism evidence="9 10">
    <name type="scientific">Blastopirellula retiformator</name>
    <dbReference type="NCBI Taxonomy" id="2527970"/>
    <lineage>
        <taxon>Bacteria</taxon>
        <taxon>Pseudomonadati</taxon>
        <taxon>Planctomycetota</taxon>
        <taxon>Planctomycetia</taxon>
        <taxon>Pirellulales</taxon>
        <taxon>Pirellulaceae</taxon>
        <taxon>Blastopirellula</taxon>
    </lineage>
</organism>
<dbReference type="SUPFAM" id="SSF55785">
    <property type="entry name" value="PYP-like sensor domain (PAS domain)"/>
    <property type="match status" value="1"/>
</dbReference>
<dbReference type="SUPFAM" id="SSF55874">
    <property type="entry name" value="ATPase domain of HSP90 chaperone/DNA topoisomerase II/histidine kinase"/>
    <property type="match status" value="1"/>
</dbReference>
<dbReference type="Pfam" id="PF00512">
    <property type="entry name" value="HisKA"/>
    <property type="match status" value="1"/>
</dbReference>
<keyword evidence="10" id="KW-1185">Reference proteome</keyword>
<dbReference type="InterPro" id="IPR005467">
    <property type="entry name" value="His_kinase_dom"/>
</dbReference>
<dbReference type="SUPFAM" id="SSF55781">
    <property type="entry name" value="GAF domain-like"/>
    <property type="match status" value="1"/>
</dbReference>
<evidence type="ECO:0000256" key="3">
    <source>
        <dbReference type="ARBA" id="ARBA00022553"/>
    </source>
</evidence>
<dbReference type="AlphaFoldDB" id="A0A5C5VJ25"/>
<evidence type="ECO:0000259" key="7">
    <source>
        <dbReference type="PROSITE" id="PS50112"/>
    </source>
</evidence>
<dbReference type="InterPro" id="IPR003594">
    <property type="entry name" value="HATPase_dom"/>
</dbReference>
<dbReference type="Pfam" id="PF08447">
    <property type="entry name" value="PAS_3"/>
    <property type="match status" value="1"/>
</dbReference>
<evidence type="ECO:0000259" key="6">
    <source>
        <dbReference type="PROSITE" id="PS50109"/>
    </source>
</evidence>
<dbReference type="InterPro" id="IPR052162">
    <property type="entry name" value="Sensor_kinase/Photoreceptor"/>
</dbReference>
<dbReference type="CDD" id="cd00082">
    <property type="entry name" value="HisKA"/>
    <property type="match status" value="1"/>
</dbReference>
<reference evidence="9 10" key="1">
    <citation type="submission" date="2019-02" db="EMBL/GenBank/DDBJ databases">
        <title>Deep-cultivation of Planctomycetes and their phenomic and genomic characterization uncovers novel biology.</title>
        <authorList>
            <person name="Wiegand S."/>
            <person name="Jogler M."/>
            <person name="Boedeker C."/>
            <person name="Pinto D."/>
            <person name="Vollmers J."/>
            <person name="Rivas-Marin E."/>
            <person name="Kohn T."/>
            <person name="Peeters S.H."/>
            <person name="Heuer A."/>
            <person name="Rast P."/>
            <person name="Oberbeckmann S."/>
            <person name="Bunk B."/>
            <person name="Jeske O."/>
            <person name="Meyerdierks A."/>
            <person name="Storesund J.E."/>
            <person name="Kallscheuer N."/>
            <person name="Luecker S."/>
            <person name="Lage O.M."/>
            <person name="Pohl T."/>
            <person name="Merkel B.J."/>
            <person name="Hornburger P."/>
            <person name="Mueller R.-W."/>
            <person name="Bruemmer F."/>
            <person name="Labrenz M."/>
            <person name="Spormann A.M."/>
            <person name="Op Den Camp H."/>
            <person name="Overmann J."/>
            <person name="Amann R."/>
            <person name="Jetten M.S.M."/>
            <person name="Mascher T."/>
            <person name="Medema M.H."/>
            <person name="Devos D.P."/>
            <person name="Kaster A.-K."/>
            <person name="Ovreas L."/>
            <person name="Rohde M."/>
            <person name="Galperin M.Y."/>
            <person name="Jogler C."/>
        </authorList>
    </citation>
    <scope>NUCLEOTIDE SEQUENCE [LARGE SCALE GENOMIC DNA]</scope>
    <source>
        <strain evidence="9 10">Enr8</strain>
    </source>
</reference>
<keyword evidence="3" id="KW-0597">Phosphoprotein</keyword>
<dbReference type="EMBL" id="SJPF01000001">
    <property type="protein sequence ID" value="TWT38568.1"/>
    <property type="molecule type" value="Genomic_DNA"/>
</dbReference>
<dbReference type="InterPro" id="IPR029016">
    <property type="entry name" value="GAF-like_dom_sf"/>
</dbReference>
<proteinExistence type="predicted"/>
<dbReference type="SMART" id="SM00086">
    <property type="entry name" value="PAC"/>
    <property type="match status" value="1"/>
</dbReference>
<dbReference type="InterPro" id="IPR003661">
    <property type="entry name" value="HisK_dim/P_dom"/>
</dbReference>
<dbReference type="GO" id="GO:0000155">
    <property type="term" value="F:phosphorelay sensor kinase activity"/>
    <property type="evidence" value="ECO:0007669"/>
    <property type="project" value="InterPro"/>
</dbReference>
<comment type="catalytic activity">
    <reaction evidence="1">
        <text>ATP + protein L-histidine = ADP + protein N-phospho-L-histidine.</text>
        <dbReference type="EC" id="2.7.13.3"/>
    </reaction>
</comment>
<dbReference type="InterPro" id="IPR013655">
    <property type="entry name" value="PAS_fold_3"/>
</dbReference>
<dbReference type="Pfam" id="PF02518">
    <property type="entry name" value="HATPase_c"/>
    <property type="match status" value="1"/>
</dbReference>
<dbReference type="SMART" id="SM00388">
    <property type="entry name" value="HisKA"/>
    <property type="match status" value="1"/>
</dbReference>
<keyword evidence="4 9" id="KW-0808">Transferase</keyword>
<evidence type="ECO:0000256" key="4">
    <source>
        <dbReference type="ARBA" id="ARBA00022679"/>
    </source>
</evidence>
<comment type="caution">
    <text evidence="9">The sequence shown here is derived from an EMBL/GenBank/DDBJ whole genome shotgun (WGS) entry which is preliminary data.</text>
</comment>
<keyword evidence="5" id="KW-0418">Kinase</keyword>
<dbReference type="Gene3D" id="1.10.287.130">
    <property type="match status" value="1"/>
</dbReference>
<dbReference type="InterPro" id="IPR000700">
    <property type="entry name" value="PAS-assoc_C"/>
</dbReference>
<dbReference type="InterPro" id="IPR035965">
    <property type="entry name" value="PAS-like_dom_sf"/>
</dbReference>
<dbReference type="Gene3D" id="3.30.565.10">
    <property type="entry name" value="Histidine kinase-like ATPase, C-terminal domain"/>
    <property type="match status" value="1"/>
</dbReference>
<dbReference type="InterPro" id="IPR004358">
    <property type="entry name" value="Sig_transdc_His_kin-like_C"/>
</dbReference>
<feature type="domain" description="Histidine kinase" evidence="6">
    <location>
        <begin position="327"/>
        <end position="541"/>
    </location>
</feature>
<dbReference type="Gene3D" id="3.30.450.40">
    <property type="match status" value="1"/>
</dbReference>
<dbReference type="SUPFAM" id="SSF47384">
    <property type="entry name" value="Homodimeric domain of signal transducing histidine kinase"/>
    <property type="match status" value="1"/>
</dbReference>
<dbReference type="OrthoDB" id="231918at2"/>
<dbReference type="PROSITE" id="PS50109">
    <property type="entry name" value="HIS_KIN"/>
    <property type="match status" value="1"/>
</dbReference>
<dbReference type="Gene3D" id="3.30.450.20">
    <property type="entry name" value="PAS domain"/>
    <property type="match status" value="1"/>
</dbReference>